<dbReference type="GO" id="GO:0016616">
    <property type="term" value="F:oxidoreductase activity, acting on the CH-OH group of donors, NAD or NADP as acceptor"/>
    <property type="evidence" value="ECO:0007669"/>
    <property type="project" value="TreeGrafter"/>
</dbReference>
<dbReference type="InterPro" id="IPR036291">
    <property type="entry name" value="NAD(P)-bd_dom_sf"/>
</dbReference>
<dbReference type="Proteomes" id="UP000182278">
    <property type="component" value="Unassembled WGS sequence"/>
</dbReference>
<dbReference type="STRING" id="1817893.AUJ66_02175"/>
<dbReference type="PANTHER" id="PTHR42760">
    <property type="entry name" value="SHORT-CHAIN DEHYDROGENASES/REDUCTASES FAMILY MEMBER"/>
    <property type="match status" value="1"/>
</dbReference>
<dbReference type="SUPFAM" id="SSF51735">
    <property type="entry name" value="NAD(P)-binding Rossmann-fold domains"/>
    <property type="match status" value="1"/>
</dbReference>
<dbReference type="EMBL" id="MNUO01000034">
    <property type="protein sequence ID" value="OIN97783.1"/>
    <property type="molecule type" value="Genomic_DNA"/>
</dbReference>
<dbReference type="Pfam" id="PF00106">
    <property type="entry name" value="adh_short"/>
    <property type="match status" value="1"/>
</dbReference>
<dbReference type="Gene3D" id="3.40.50.720">
    <property type="entry name" value="NAD(P)-binding Rossmann-like Domain"/>
    <property type="match status" value="1"/>
</dbReference>
<evidence type="ECO:0000313" key="4">
    <source>
        <dbReference type="Proteomes" id="UP000182278"/>
    </source>
</evidence>
<dbReference type="AlphaFoldDB" id="A0A1J4SEG8"/>
<evidence type="ECO:0000256" key="1">
    <source>
        <dbReference type="ARBA" id="ARBA00006484"/>
    </source>
</evidence>
<evidence type="ECO:0000256" key="2">
    <source>
        <dbReference type="RuleBase" id="RU000363"/>
    </source>
</evidence>
<proteinExistence type="inferred from homology"/>
<comment type="caution">
    <text evidence="3">The sequence shown here is derived from an EMBL/GenBank/DDBJ whole genome shotgun (WGS) entry which is preliminary data.</text>
</comment>
<reference evidence="3 4" key="1">
    <citation type="journal article" date="2016" name="Environ. Microbiol.">
        <title>Genomic resolution of a cold subsurface aquifer community provides metabolic insights for novel microbes adapted to high CO concentrations.</title>
        <authorList>
            <person name="Probst A.J."/>
            <person name="Castelle C.J."/>
            <person name="Singh A."/>
            <person name="Brown C.T."/>
            <person name="Anantharaman K."/>
            <person name="Sharon I."/>
            <person name="Hug L.A."/>
            <person name="Burstein D."/>
            <person name="Emerson J.B."/>
            <person name="Thomas B.C."/>
            <person name="Banfield J.F."/>
        </authorList>
    </citation>
    <scope>NUCLEOTIDE SEQUENCE [LARGE SCALE GENOMIC DNA]</scope>
    <source>
        <strain evidence="3">CG1_02_38_46</strain>
    </source>
</reference>
<comment type="similarity">
    <text evidence="1 2">Belongs to the short-chain dehydrogenases/reductases (SDR) family.</text>
</comment>
<sequence length="265" mass="29082">MCEKRLEGKIAIVTGGAQGLGEAISKRLADEGAKVAVADINYSKAREVSEEIIKNFEEFGAMAIEVDVTKSEDVKKMVDETVKKFGRIDILVSNAGILKAFEITEFPEDIWRKVIDVNLVGYFICAKEVAKVMKGQKSGVIIQINSKSGKKGSFWNSAYASSKFGAIGLTQSIALDLAPYGVRVNAICPGNLLDSPLWMDSLYEQYSCKWGISKEEVRKKYEEQVPLGRGCTYDDVCNVLVFLASDEASYMTGQAINVTGGQEMR</sequence>
<name>A0A1J4SEG8_9BACT</name>
<dbReference type="InterPro" id="IPR002347">
    <property type="entry name" value="SDR_fam"/>
</dbReference>
<dbReference type="PANTHER" id="PTHR42760:SF105">
    <property type="entry name" value="SORBITOL-6-PHOSPHATE 2-DEHYDROGENASE"/>
    <property type="match status" value="1"/>
</dbReference>
<dbReference type="NCBIfam" id="NF009050">
    <property type="entry name" value="PRK12384.1"/>
    <property type="match status" value="1"/>
</dbReference>
<gene>
    <name evidence="3" type="ORF">AUJ66_02175</name>
</gene>
<evidence type="ECO:0000313" key="3">
    <source>
        <dbReference type="EMBL" id="OIN97783.1"/>
    </source>
</evidence>
<dbReference type="InterPro" id="IPR020904">
    <property type="entry name" value="Sc_DH/Rdtase_CS"/>
</dbReference>
<protein>
    <submittedName>
        <fullName evidence="3">Sorbitol-6-phosphate 2-dehydrogenase</fullName>
    </submittedName>
</protein>
<dbReference type="PROSITE" id="PS00061">
    <property type="entry name" value="ADH_SHORT"/>
    <property type="match status" value="1"/>
</dbReference>
<organism evidence="3 4">
    <name type="scientific">Candidatus Desantisbacteria bacterium CG1_02_38_46</name>
    <dbReference type="NCBI Taxonomy" id="1817893"/>
    <lineage>
        <taxon>Bacteria</taxon>
        <taxon>Candidatus Desantisiibacteriota</taxon>
    </lineage>
</organism>
<dbReference type="PRINTS" id="PR00080">
    <property type="entry name" value="SDRFAMILY"/>
</dbReference>
<accession>A0A1J4SEG8</accession>
<dbReference type="NCBIfam" id="NF005559">
    <property type="entry name" value="PRK07231.1"/>
    <property type="match status" value="1"/>
</dbReference>
<dbReference type="FunFam" id="3.40.50.720:FF:000084">
    <property type="entry name" value="Short-chain dehydrogenase reductase"/>
    <property type="match status" value="1"/>
</dbReference>
<dbReference type="PRINTS" id="PR00081">
    <property type="entry name" value="GDHRDH"/>
</dbReference>